<dbReference type="GO" id="GO:0006952">
    <property type="term" value="P:defense response"/>
    <property type="evidence" value="ECO:0007669"/>
    <property type="project" value="UniProtKB-KW"/>
</dbReference>
<keyword evidence="2" id="KW-0677">Repeat</keyword>
<dbReference type="PROSITE" id="PS50104">
    <property type="entry name" value="TIR"/>
    <property type="match status" value="1"/>
</dbReference>
<dbReference type="InterPro" id="IPR035897">
    <property type="entry name" value="Toll_tir_struct_dom_sf"/>
</dbReference>
<dbReference type="PRINTS" id="PR00364">
    <property type="entry name" value="DISEASERSIST"/>
</dbReference>
<dbReference type="InterPro" id="IPR058192">
    <property type="entry name" value="WHD_ROQ1-like"/>
</dbReference>
<dbReference type="SUPFAM" id="SSF52200">
    <property type="entry name" value="Toll/Interleukin receptor TIR domain"/>
    <property type="match status" value="1"/>
</dbReference>
<dbReference type="Gene3D" id="3.80.10.10">
    <property type="entry name" value="Ribonuclease Inhibitor"/>
    <property type="match status" value="1"/>
</dbReference>
<dbReference type="InterPro" id="IPR002182">
    <property type="entry name" value="NB-ARC"/>
</dbReference>
<dbReference type="GO" id="GO:0007165">
    <property type="term" value="P:signal transduction"/>
    <property type="evidence" value="ECO:0007669"/>
    <property type="project" value="InterPro"/>
</dbReference>
<evidence type="ECO:0000313" key="6">
    <source>
        <dbReference type="EMBL" id="NUU82214.1"/>
    </source>
</evidence>
<dbReference type="InterPro" id="IPR044974">
    <property type="entry name" value="Disease_R_plants"/>
</dbReference>
<accession>A0A6M2EAH7</accession>
<dbReference type="PANTHER" id="PTHR11017">
    <property type="entry name" value="LEUCINE-RICH REPEAT-CONTAINING PROTEIN"/>
    <property type="match status" value="1"/>
</dbReference>
<keyword evidence="1" id="KW-0433">Leucine-rich repeat</keyword>
<feature type="domain" description="TIR" evidence="5">
    <location>
        <begin position="16"/>
        <end position="181"/>
    </location>
</feature>
<protein>
    <recommendedName>
        <fullName evidence="5">TIR domain-containing protein</fullName>
    </recommendedName>
</protein>
<evidence type="ECO:0000256" key="1">
    <source>
        <dbReference type="ARBA" id="ARBA00022614"/>
    </source>
</evidence>
<dbReference type="Pfam" id="PF01582">
    <property type="entry name" value="TIR"/>
    <property type="match status" value="1"/>
</dbReference>
<dbReference type="GO" id="GO:0043531">
    <property type="term" value="F:ADP binding"/>
    <property type="evidence" value="ECO:0007669"/>
    <property type="project" value="InterPro"/>
</dbReference>
<evidence type="ECO:0000256" key="3">
    <source>
        <dbReference type="ARBA" id="ARBA00022821"/>
    </source>
</evidence>
<dbReference type="SUPFAM" id="SSF52058">
    <property type="entry name" value="L domain-like"/>
    <property type="match status" value="1"/>
</dbReference>
<reference evidence="6" key="1">
    <citation type="submission" date="2020-03" db="EMBL/GenBank/DDBJ databases">
        <authorList>
            <person name="Zhang R."/>
        </authorList>
    </citation>
    <scope>NUCLEOTIDE SEQUENCE</scope>
</reference>
<dbReference type="InterPro" id="IPR042197">
    <property type="entry name" value="Apaf_helical"/>
</dbReference>
<proteinExistence type="predicted"/>
<dbReference type="Gene3D" id="3.40.50.300">
    <property type="entry name" value="P-loop containing nucleotide triphosphate hydrolases"/>
    <property type="match status" value="1"/>
</dbReference>
<sequence>MAAVNNEESSSSMCESPYHVFLSFRGEDNRKSFTDHLYTALKWAGIHVFRDDDAIERGADIECEVEKAIRQSKMSLIVFSSDFASSSWCLDEVAMIMEHKKHHSGHNVLPVFYDVDPSEVQKQTGDLAKAFSGDGKRFKDEKIEGWRSALCKVTNLAGMVLHKRPEAEFIQDIVKTVGEMLKRTILHVPSYLVGVDALVKGINSWIQDKPEDVNIAVIHGIAGVGKTTIAKTVFNLNFEQFDCWSFLKDVRKTSKQYNGLVQLQMQLLSDLSKGGFQKINNVDEGIIQIRYATRFKKVLIVLDDVDDVDQLKSILEVGKWHKGSKIIITTRHGRLQSFHEQPCKEFRIMPLDDSESLQLFSRHAFRQSQPSECYLQYSKNIVRYCGGLPLALERIGFSLSGRTGDSWKRAIREPEALDGGKIQEILRVSYDSLQDDRDRNLFLDIACFFIGEELTFVETLVESCDSYRNVGIEELIDRDLISIDKDNKLAMHQLLRDMGREIVRQQSPENHGKRSRIWRHDDSFKILRKKTGSRSVKSFILDWEQVNIASKRLVDLNTDAFASMGNLKLIRLNSLRLKGGYENFPKGLVWLCWHHVPWDYIPTKFYLEDLIVLELCNSSLRHVWHGTRSFPELKILTLSHCHGLVRTPDFSGLTALEILKLEECPDLVEVHGSIGNLQKLTHASLKGCINLRRLPDEISLLRSLEGFLFLTWPELSGISELERPGATDLLTLPTLLTLLLHLRR</sequence>
<dbReference type="SUPFAM" id="SSF46785">
    <property type="entry name" value="Winged helix' DNA-binding domain"/>
    <property type="match status" value="1"/>
</dbReference>
<evidence type="ECO:0000259" key="5">
    <source>
        <dbReference type="PROSITE" id="PS50104"/>
    </source>
</evidence>
<dbReference type="Pfam" id="PF00931">
    <property type="entry name" value="NB-ARC"/>
    <property type="match status" value="1"/>
</dbReference>
<dbReference type="EMBL" id="GILB01001881">
    <property type="protein sequence ID" value="NUU82214.1"/>
    <property type="molecule type" value="Transcribed_RNA"/>
</dbReference>
<dbReference type="Gene3D" id="1.10.8.430">
    <property type="entry name" value="Helical domain of apoptotic protease-activating factors"/>
    <property type="match status" value="1"/>
</dbReference>
<dbReference type="SUPFAM" id="SSF52540">
    <property type="entry name" value="P-loop containing nucleoside triphosphate hydrolases"/>
    <property type="match status" value="1"/>
</dbReference>
<dbReference type="SMART" id="SM00255">
    <property type="entry name" value="TIR"/>
    <property type="match status" value="1"/>
</dbReference>
<dbReference type="InterPro" id="IPR036390">
    <property type="entry name" value="WH_DNA-bd_sf"/>
</dbReference>
<dbReference type="AlphaFoldDB" id="A0A6M2EAH7"/>
<name>A0A6M2EAH7_9ROSI</name>
<dbReference type="InterPro" id="IPR000157">
    <property type="entry name" value="TIR_dom"/>
</dbReference>
<evidence type="ECO:0000256" key="2">
    <source>
        <dbReference type="ARBA" id="ARBA00022737"/>
    </source>
</evidence>
<dbReference type="Gene3D" id="3.40.50.10140">
    <property type="entry name" value="Toll/interleukin-1 receptor homology (TIR) domain"/>
    <property type="match status" value="1"/>
</dbReference>
<organism evidence="6">
    <name type="scientific">Populus davidiana</name>
    <dbReference type="NCBI Taxonomy" id="266767"/>
    <lineage>
        <taxon>Eukaryota</taxon>
        <taxon>Viridiplantae</taxon>
        <taxon>Streptophyta</taxon>
        <taxon>Embryophyta</taxon>
        <taxon>Tracheophyta</taxon>
        <taxon>Spermatophyta</taxon>
        <taxon>Magnoliopsida</taxon>
        <taxon>eudicotyledons</taxon>
        <taxon>Gunneridae</taxon>
        <taxon>Pentapetalae</taxon>
        <taxon>rosids</taxon>
        <taxon>fabids</taxon>
        <taxon>Malpighiales</taxon>
        <taxon>Salicaceae</taxon>
        <taxon>Saliceae</taxon>
        <taxon>Populus</taxon>
    </lineage>
</organism>
<dbReference type="PANTHER" id="PTHR11017:SF305">
    <property type="entry name" value="TMV RESISTANCE PROTEIN N-LIKE"/>
    <property type="match status" value="1"/>
</dbReference>
<evidence type="ECO:0000256" key="4">
    <source>
        <dbReference type="ARBA" id="ARBA00023027"/>
    </source>
</evidence>
<keyword evidence="4" id="KW-0520">NAD</keyword>
<dbReference type="Pfam" id="PF23282">
    <property type="entry name" value="WHD_ROQ1"/>
    <property type="match status" value="1"/>
</dbReference>
<keyword evidence="3" id="KW-0611">Plant defense</keyword>
<dbReference type="InterPro" id="IPR032675">
    <property type="entry name" value="LRR_dom_sf"/>
</dbReference>
<dbReference type="FunFam" id="3.40.50.10140:FF:000007">
    <property type="entry name" value="Disease resistance protein (TIR-NBS-LRR class)"/>
    <property type="match status" value="1"/>
</dbReference>
<dbReference type="InterPro" id="IPR027417">
    <property type="entry name" value="P-loop_NTPase"/>
</dbReference>